<feature type="compositionally biased region" description="Low complexity" evidence="1">
    <location>
        <begin position="599"/>
        <end position="611"/>
    </location>
</feature>
<feature type="region of interest" description="Disordered" evidence="1">
    <location>
        <begin position="623"/>
        <end position="701"/>
    </location>
</feature>
<feature type="compositionally biased region" description="Low complexity" evidence="1">
    <location>
        <begin position="639"/>
        <end position="651"/>
    </location>
</feature>
<accession>A0A5A8CFA7</accession>
<feature type="region of interest" description="Disordered" evidence="1">
    <location>
        <begin position="335"/>
        <end position="372"/>
    </location>
</feature>
<dbReference type="EMBL" id="VLTN01000025">
    <property type="protein sequence ID" value="KAA0151696.1"/>
    <property type="molecule type" value="Genomic_DNA"/>
</dbReference>
<organism evidence="2 3">
    <name type="scientific">Cafeteria roenbergensis</name>
    <name type="common">Marine flagellate</name>
    <dbReference type="NCBI Taxonomy" id="33653"/>
    <lineage>
        <taxon>Eukaryota</taxon>
        <taxon>Sar</taxon>
        <taxon>Stramenopiles</taxon>
        <taxon>Bigyra</taxon>
        <taxon>Opalozoa</taxon>
        <taxon>Bicosoecida</taxon>
        <taxon>Cafeteriaceae</taxon>
        <taxon>Cafeteria</taxon>
    </lineage>
</organism>
<evidence type="ECO:0000256" key="1">
    <source>
        <dbReference type="SAM" id="MobiDB-lite"/>
    </source>
</evidence>
<evidence type="ECO:0000313" key="2">
    <source>
        <dbReference type="EMBL" id="KAA0151696.1"/>
    </source>
</evidence>
<reference evidence="2 3" key="1">
    <citation type="submission" date="2019-07" db="EMBL/GenBank/DDBJ databases">
        <title>Genomes of Cafeteria roenbergensis.</title>
        <authorList>
            <person name="Fischer M.G."/>
            <person name="Hackl T."/>
            <person name="Roman M."/>
        </authorList>
    </citation>
    <scope>NUCLEOTIDE SEQUENCE [LARGE SCALE GENOMIC DNA]</scope>
    <source>
        <strain evidence="2 3">BVI</strain>
    </source>
</reference>
<proteinExistence type="predicted"/>
<gene>
    <name evidence="2" type="ORF">FNF29_04382</name>
</gene>
<feature type="compositionally biased region" description="Gly residues" evidence="1">
    <location>
        <begin position="627"/>
        <end position="638"/>
    </location>
</feature>
<sequence>MASHVAGAQGRTFRRVATVTSWMFHPDTPVHSFTRLARSSVFATANGDSLHFVGAGHVTHPWMFPDLYPHDSLPVLQVLSGAHVRYTLDFPDEEGHIVASFDLDARPGHVFVDTDADVSVLHADGMGGELLAQIMQSQAGVRLIPLTVTAEPPAKGMRLLVDGHEVVGLPADHPARRRYEQTMGMRAGGTGEGAAGDVTDFFPGAGGSEAAAAAAAAATAAAAAAANDAQAASHHRAEASPDDPMILHSPAAVGAVVAAAPARHDPRLLVIPSRPLQMGQCGAPLVDAFDQVVGMVESTLTAAHGKLAGAGVCVTGARIEGLLSAVARRMTEHAALATSADGQRPAAARTSSWGKAGMGSPHGERPSAGTAPPVALDWAELDEAQEAHGEDAARSLAGPAGVGSAGTTFGQLATDLFSRLTRDAGHASQLAAAAAEAGGYGRAETEAAAADAAWLVLAGMENDAGSAAEAAVRGAGNVHSASERGANPLAASSPAGQWGLSAEHTSRLAAVLGADKRPQPGSSVARELAHSAALAAHIADDALAADGDALPLAHRLALQARQEGSLARWVFSPPPPGPDGAWESLGMDPPRDGGRITVAAGTPGAGRSAARGAALAELEAASPKAPVGGGQQGAGAGAAAGVPTPAGAPRPASMPQGRGVPPRDIEEAPKAPAAPKRRRERQGLKLRYSRAPGSQPADERA</sequence>
<feature type="region of interest" description="Disordered" evidence="1">
    <location>
        <begin position="568"/>
        <end position="611"/>
    </location>
</feature>
<dbReference type="Proteomes" id="UP000323011">
    <property type="component" value="Unassembled WGS sequence"/>
</dbReference>
<dbReference type="AlphaFoldDB" id="A0A5A8CFA7"/>
<name>A0A5A8CFA7_CAFRO</name>
<comment type="caution">
    <text evidence="2">The sequence shown here is derived from an EMBL/GenBank/DDBJ whole genome shotgun (WGS) entry which is preliminary data.</text>
</comment>
<evidence type="ECO:0000313" key="3">
    <source>
        <dbReference type="Proteomes" id="UP000323011"/>
    </source>
</evidence>
<protein>
    <submittedName>
        <fullName evidence="2">Uncharacterized protein</fullName>
    </submittedName>
</protein>
<feature type="region of interest" description="Disordered" evidence="1">
    <location>
        <begin position="479"/>
        <end position="498"/>
    </location>
</feature>
<keyword evidence="3" id="KW-1185">Reference proteome</keyword>